<dbReference type="RefSeq" id="WP_061592863.1">
    <property type="nucleotide sequence ID" value="NZ_CP040798.1"/>
</dbReference>
<dbReference type="InterPro" id="IPR040582">
    <property type="entry name" value="OB_MalK-like"/>
</dbReference>
<gene>
    <name evidence="5" type="primary">ugpC</name>
    <name evidence="5" type="ORF">FDP16_06970</name>
</gene>
<dbReference type="Pfam" id="PF00005">
    <property type="entry name" value="ABC_tran"/>
    <property type="match status" value="1"/>
</dbReference>
<dbReference type="NCBIfam" id="NF008653">
    <property type="entry name" value="PRK11650.1"/>
    <property type="match status" value="1"/>
</dbReference>
<dbReference type="InterPro" id="IPR008995">
    <property type="entry name" value="Mo/tungstate-bd_C_term_dom"/>
</dbReference>
<dbReference type="GO" id="GO:0140359">
    <property type="term" value="F:ABC-type transporter activity"/>
    <property type="evidence" value="ECO:0007669"/>
    <property type="project" value="InterPro"/>
</dbReference>
<dbReference type="GO" id="GO:0005524">
    <property type="term" value="F:ATP binding"/>
    <property type="evidence" value="ECO:0007669"/>
    <property type="project" value="UniProtKB-KW"/>
</dbReference>
<dbReference type="GO" id="GO:0016887">
    <property type="term" value="F:ATP hydrolysis activity"/>
    <property type="evidence" value="ECO:0007669"/>
    <property type="project" value="InterPro"/>
</dbReference>
<dbReference type="Pfam" id="PF17912">
    <property type="entry name" value="OB_MalK"/>
    <property type="match status" value="1"/>
</dbReference>
<dbReference type="CDD" id="cd03301">
    <property type="entry name" value="ABC_MalK_N"/>
    <property type="match status" value="1"/>
</dbReference>
<dbReference type="InterPro" id="IPR047641">
    <property type="entry name" value="ABC_transpr_MalK/UgpC-like"/>
</dbReference>
<accession>A0A7H8V1G5</accession>
<evidence type="ECO:0000313" key="6">
    <source>
        <dbReference type="Proteomes" id="UP000509535"/>
    </source>
</evidence>
<keyword evidence="2" id="KW-0547">Nucleotide-binding</keyword>
<dbReference type="Gene3D" id="2.40.50.140">
    <property type="entry name" value="Nucleic acid-binding proteins"/>
    <property type="match status" value="1"/>
</dbReference>
<keyword evidence="3 5" id="KW-0067">ATP-binding</keyword>
<dbReference type="InterPro" id="IPR015855">
    <property type="entry name" value="ABC_transpr_MalK-like"/>
</dbReference>
<dbReference type="FunFam" id="3.40.50.300:FF:000042">
    <property type="entry name" value="Maltose/maltodextrin ABC transporter, ATP-binding protein"/>
    <property type="match status" value="1"/>
</dbReference>
<dbReference type="GO" id="GO:0055052">
    <property type="term" value="C:ATP-binding cassette (ABC) transporter complex, substrate-binding subunit-containing"/>
    <property type="evidence" value="ECO:0007669"/>
    <property type="project" value="TreeGrafter"/>
</dbReference>
<evidence type="ECO:0000256" key="3">
    <source>
        <dbReference type="ARBA" id="ARBA00022840"/>
    </source>
</evidence>
<dbReference type="InterPro" id="IPR003439">
    <property type="entry name" value="ABC_transporter-like_ATP-bd"/>
</dbReference>
<protein>
    <submittedName>
        <fullName evidence="5">sn-glycerol-3-phosphate ABC transporter ATP-binding protein UgpC</fullName>
    </submittedName>
</protein>
<dbReference type="SUPFAM" id="SSF52540">
    <property type="entry name" value="P-loop containing nucleoside triphosphate hydrolases"/>
    <property type="match status" value="1"/>
</dbReference>
<evidence type="ECO:0000256" key="1">
    <source>
        <dbReference type="ARBA" id="ARBA00022448"/>
    </source>
</evidence>
<dbReference type="Gene3D" id="2.40.50.100">
    <property type="match status" value="1"/>
</dbReference>
<dbReference type="InterPro" id="IPR027417">
    <property type="entry name" value="P-loop_NTPase"/>
</dbReference>
<dbReference type="SMART" id="SM00382">
    <property type="entry name" value="AAA"/>
    <property type="match status" value="1"/>
</dbReference>
<evidence type="ECO:0000256" key="2">
    <source>
        <dbReference type="ARBA" id="ARBA00022741"/>
    </source>
</evidence>
<dbReference type="Gene3D" id="3.40.50.300">
    <property type="entry name" value="P-loop containing nucleotide triphosphate hydrolases"/>
    <property type="match status" value="1"/>
</dbReference>
<feature type="domain" description="ABC transporter" evidence="4">
    <location>
        <begin position="4"/>
        <end position="246"/>
    </location>
</feature>
<dbReference type="GO" id="GO:0008643">
    <property type="term" value="P:carbohydrate transport"/>
    <property type="evidence" value="ECO:0007669"/>
    <property type="project" value="InterPro"/>
</dbReference>
<dbReference type="PROSITE" id="PS50893">
    <property type="entry name" value="ABC_TRANSPORTER_2"/>
    <property type="match status" value="1"/>
</dbReference>
<dbReference type="PROSITE" id="PS00211">
    <property type="entry name" value="ABC_TRANSPORTER_1"/>
    <property type="match status" value="1"/>
</dbReference>
<dbReference type="EMBL" id="CP040798">
    <property type="protein sequence ID" value="QLB50265.1"/>
    <property type="molecule type" value="Genomic_DNA"/>
</dbReference>
<dbReference type="FunFam" id="2.40.50.100:FF:000028">
    <property type="entry name" value="Sugar ABC transporter, ATP-binding protein"/>
    <property type="match status" value="1"/>
</dbReference>
<sequence length="378" mass="41960">MVELNLKNIYKKYPNSDHYSVEDFNLDIKDKEFIVFVGPSGCGKSTTLRMIAGLEDITEGTASIDGTVVNDVAPKDRDIAMVFQNYALYPHMTVYDNMAFGLKLRKYSKEDIDKRVNEAAEILGLKEFLQRKPADLSGGQRQRVAMGRAIVRDAKVFLMDEPLSNLDAKLRVSMRAEIAKIHRRIGATTIYVTHDQTEAMTLADRIVIMSATKNPAGTGTIGRVEQIGTPQEVYKHPANKFVAGFIGSPAMNFFEVTLEDGRLVGPNRDFSLQVPEGNLKGLREKGYEGNKLIFGIRPEDINMEPAFLETFPESVLTAKISVSELLGAESHLYCAVGGSEFVAKVDARDHMSTGSSIKLGFDLNKAHYFDAETEDNIF</sequence>
<evidence type="ECO:0000313" key="5">
    <source>
        <dbReference type="EMBL" id="QLB50265.1"/>
    </source>
</evidence>
<evidence type="ECO:0000259" key="4">
    <source>
        <dbReference type="PROSITE" id="PS50893"/>
    </source>
</evidence>
<keyword evidence="1" id="KW-0813">Transport</keyword>
<proteinExistence type="predicted"/>
<name>A0A7H8V1G5_STRSA</name>
<dbReference type="SUPFAM" id="SSF50331">
    <property type="entry name" value="MOP-like"/>
    <property type="match status" value="1"/>
</dbReference>
<dbReference type="InterPro" id="IPR012340">
    <property type="entry name" value="NA-bd_OB-fold"/>
</dbReference>
<reference evidence="5 6" key="1">
    <citation type="submission" date="2019-06" db="EMBL/GenBank/DDBJ databases">
        <title>The organization of the Streptococcus sanguinis genomes.</title>
        <authorList>
            <person name="Wang H.Y."/>
            <person name="Chen Y.Y.M."/>
            <person name="Wu C.H."/>
        </authorList>
    </citation>
    <scope>NUCLEOTIDE SEQUENCE [LARGE SCALE GENOMIC DNA]</scope>
    <source>
        <strain evidence="5 6">CGMH058</strain>
    </source>
</reference>
<dbReference type="PANTHER" id="PTHR43875">
    <property type="entry name" value="MALTODEXTRIN IMPORT ATP-BINDING PROTEIN MSMX"/>
    <property type="match status" value="1"/>
</dbReference>
<dbReference type="AlphaFoldDB" id="A0A7H8V1G5"/>
<dbReference type="InterPro" id="IPR017871">
    <property type="entry name" value="ABC_transporter-like_CS"/>
</dbReference>
<organism evidence="5 6">
    <name type="scientific">Streptococcus sanguinis</name>
    <dbReference type="NCBI Taxonomy" id="1305"/>
    <lineage>
        <taxon>Bacteria</taxon>
        <taxon>Bacillati</taxon>
        <taxon>Bacillota</taxon>
        <taxon>Bacilli</taxon>
        <taxon>Lactobacillales</taxon>
        <taxon>Streptococcaceae</taxon>
        <taxon>Streptococcus</taxon>
    </lineage>
</organism>
<dbReference type="PANTHER" id="PTHR43875:SF1">
    <property type="entry name" value="OSMOPROTECTIVE COMPOUNDS UPTAKE ATP-BINDING PROTEIN GGTA"/>
    <property type="match status" value="1"/>
</dbReference>
<dbReference type="InterPro" id="IPR003593">
    <property type="entry name" value="AAA+_ATPase"/>
</dbReference>
<dbReference type="Proteomes" id="UP000509535">
    <property type="component" value="Chromosome"/>
</dbReference>